<feature type="region of interest" description="Disordered" evidence="14">
    <location>
        <begin position="473"/>
        <end position="514"/>
    </location>
</feature>
<dbReference type="Gene3D" id="3.40.50.300">
    <property type="entry name" value="P-loop containing nucleotide triphosphate hydrolases"/>
    <property type="match status" value="1"/>
</dbReference>
<dbReference type="FunFam" id="3.40.50.10810:FF:000005">
    <property type="entry name" value="Photoperiod-independent early flowering 1"/>
    <property type="match status" value="1"/>
</dbReference>
<evidence type="ECO:0000256" key="1">
    <source>
        <dbReference type="ARBA" id="ARBA00004123"/>
    </source>
</evidence>
<dbReference type="Pfam" id="PF07529">
    <property type="entry name" value="HSA"/>
    <property type="match status" value="1"/>
</dbReference>
<keyword evidence="11" id="KW-0804">Transcription</keyword>
<comment type="subcellular location">
    <subcellularLocation>
        <location evidence="1">Nucleus</location>
    </subcellularLocation>
</comment>
<dbReference type="PROSITE" id="PS51194">
    <property type="entry name" value="HELICASE_CTER"/>
    <property type="match status" value="1"/>
</dbReference>
<evidence type="ECO:0000256" key="7">
    <source>
        <dbReference type="ARBA" id="ARBA00022840"/>
    </source>
</evidence>
<keyword evidence="13" id="KW-0175">Coiled coil</keyword>
<dbReference type="GO" id="GO:0005524">
    <property type="term" value="F:ATP binding"/>
    <property type="evidence" value="ECO:0007669"/>
    <property type="project" value="UniProtKB-KW"/>
</dbReference>
<feature type="compositionally biased region" description="Basic and acidic residues" evidence="14">
    <location>
        <begin position="575"/>
        <end position="589"/>
    </location>
</feature>
<feature type="domain" description="Helicase ATP-binding" evidence="16">
    <location>
        <begin position="735"/>
        <end position="900"/>
    </location>
</feature>
<evidence type="ECO:0000259" key="16">
    <source>
        <dbReference type="PROSITE" id="PS51192"/>
    </source>
</evidence>
<dbReference type="Pfam" id="PF00271">
    <property type="entry name" value="Helicase_C"/>
    <property type="match status" value="1"/>
</dbReference>
<evidence type="ECO:0000256" key="12">
    <source>
        <dbReference type="ARBA" id="ARBA00023242"/>
    </source>
</evidence>
<evidence type="ECO:0000256" key="4">
    <source>
        <dbReference type="ARBA" id="ARBA00022741"/>
    </source>
</evidence>
<evidence type="ECO:0000256" key="8">
    <source>
        <dbReference type="ARBA" id="ARBA00022853"/>
    </source>
</evidence>
<keyword evidence="12" id="KW-0539">Nucleus</keyword>
<feature type="domain" description="Helicase C-terminal" evidence="17">
    <location>
        <begin position="1421"/>
        <end position="1571"/>
    </location>
</feature>
<dbReference type="CDD" id="cd18793">
    <property type="entry name" value="SF2_C_SNF"/>
    <property type="match status" value="1"/>
</dbReference>
<evidence type="ECO:0000256" key="10">
    <source>
        <dbReference type="ARBA" id="ARBA00023125"/>
    </source>
</evidence>
<dbReference type="PANTHER" id="PTHR45685">
    <property type="entry name" value="HELICASE SRCAP-RELATED"/>
    <property type="match status" value="1"/>
</dbReference>
<gene>
    <name evidence="19" type="primary">putative Helicase domino</name>
    <name evidence="19" type="ORF">CLUMA_CG020304</name>
</gene>
<accession>A0A1J1J4I9</accession>
<dbReference type="Proteomes" id="UP000183832">
    <property type="component" value="Unassembled WGS sequence"/>
</dbReference>
<evidence type="ECO:0000256" key="2">
    <source>
        <dbReference type="ARBA" id="ARBA00009220"/>
    </source>
</evidence>
<dbReference type="PROSITE" id="PS51192">
    <property type="entry name" value="HELICASE_ATP_BIND_1"/>
    <property type="match status" value="1"/>
</dbReference>
<dbReference type="InterPro" id="IPR038718">
    <property type="entry name" value="SNF2-like_sf"/>
</dbReference>
<evidence type="ECO:0000256" key="14">
    <source>
        <dbReference type="SAM" id="MobiDB-lite"/>
    </source>
</evidence>
<evidence type="ECO:0000259" key="15">
    <source>
        <dbReference type="PROSITE" id="PS50090"/>
    </source>
</evidence>
<name>A0A1J1J4I9_9DIPT</name>
<feature type="domain" description="Myb-like" evidence="15">
    <location>
        <begin position="1892"/>
        <end position="1953"/>
    </location>
</feature>
<dbReference type="GO" id="GO:0010557">
    <property type="term" value="P:positive regulation of macromolecule biosynthetic process"/>
    <property type="evidence" value="ECO:0007669"/>
    <property type="project" value="UniProtKB-ARBA"/>
</dbReference>
<keyword evidence="9" id="KW-0805">Transcription regulation</keyword>
<dbReference type="InterPro" id="IPR050520">
    <property type="entry name" value="INO80/SWR1_helicase"/>
</dbReference>
<comment type="similarity">
    <text evidence="2">Belongs to the SNF2/RAD54 helicase family. SWR1 subfamily.</text>
</comment>
<dbReference type="InterPro" id="IPR014012">
    <property type="entry name" value="HSA_dom"/>
</dbReference>
<dbReference type="PANTHER" id="PTHR45685:SF1">
    <property type="entry name" value="HELICASE SRCAP"/>
    <property type="match status" value="1"/>
</dbReference>
<dbReference type="SUPFAM" id="SSF52540">
    <property type="entry name" value="P-loop containing nucleoside triphosphate hydrolases"/>
    <property type="match status" value="2"/>
</dbReference>
<sequence length="2762" mass="311038">MSRLTSDKNLQQRQPNDQNQEIVQPIQQHQQRQPFQIIRTPATQYQSSSNLTATESISIINNSVTLVANNDILHGPSNVNSNSIYYPNQSVSTSLANSNLSINVAPSNQQLNSQSYIDTTSSIAKKRLKLEVNDNLNSSESSDTTENLSTLRKKILEHKLQRLKVLKERNADNVAELFFLQSSGNMMEFQTWRRKPQSQSFLSFKRNSHLDPTLLDDVDSFRTLNSQQFPEGAEIKIPGVGSTPIAVSTQLPPAVAKLSQKGGTPLVPDQKRILSVNSIIGSIKNTSSDLSSLKTSETVSLSAQQISNDQFSLKAKEEVHVLQRVQELKREGLWMGARLPKLAEPQRYKVHWDFLLEEMQWLATDFANERKWKKAAAKRCARMVQKYFQDKETAVQKAEKAQEQNLKRIAAFVAKEIKTFWANVEKVVEFKQQVRLEAKRKKALNEKLNFIVDQTEKFSMQVAEGMNKNVHLSSKKSSVVQHASDDEWSRPNEESDDDEETIAQAESEIPVSGTNDEIEALQKESQMNFNDFLQTLPKDYLQKRNEIVVPDSSSASEEESDKEFEASEDEEDDEHTIMEQEKAEKNEDYQAEIDELKAEGEMSVDELLAKYKNKSPNVDEATDSDDEFDSEESYSSESEDEHMEVDNYKQMEGLTGEEADREGFDLRNLLEDQETTSTDSNCDNGNTLLNNVAALAQSIQPKGNTLSSTNVVTPIPFLLKHTLREYQHIGLDWLFTMHDRKLNGILADEMGLGKTIQTIALLAHLACVRGNWGPHLIVVPSSVMLNWEMEFKKWCPGFKIITYYGSQKERKLKRIGWTKANAFHVCITSYKLVIQDHQSFRRKKWKYLILDEAQNIKNFKSQRWQLLLNFSTQQRLLLTGTPLQNNLMELWSLMHFLMPNFFESHRAFEELFSKPMTGMVEGNMEYNETIIIKLHKVLRPFLLRRLKSEVEKQMPKKYEHVVMCRLSKRQRFLYDDFMSRAKTKETLASGNLLSVINVLMQLRKVCNHPNLFEVRPTISPFQMDQIDFKIPAMLYNIVQYDPFKNIDLNALNLLLIRLESCLSAFVAYRIKNLITPKKLIEEIDSAPEIPPVCPEKKYKLHLRIKPQIQSNIVTSIGPEIKVGTSPAIRSDGSRLILIQERKLNQVGGNSTPMIIDEEKPTVSSFQMPSGASLNLRSKPTHQLFQCPSGQIYIVNNKPNVLPKSGMMVVNQTQQSTPTVAQPIASAVIEAVRKKSLVPINIVSEERTQLSEFHLSDIHELQQEYRFQILQLLSKINRRKCDAVPMYGEDVRSSVFLDFSEKINRESDAFIVKSFGNVNRCKSNGNVWSLERTIKSIEERASELNEIFEKFTFVVPAVSACRPSLSVSHMNPSERNEEEFRDAKISKELAPKTTLLHTIQSSMTTQFPDPRLIQYDCGKLQSLDILLRRLKSESHRVLIFTQMTKMLDVLEAFLNYHGHIYLRLDGTTKVEQRQLLMERFNEDKRIFAFILSTRSGGVGINLTGADTVIFYDSDWNPTCDAQAQDRCHRIGQTRDVHIYRLISEKTIEENILKKANQKRLLGDLAIEGGNFTEAYFKSSTIQDLFNVDQNDDVTARLTNVVDRDKDRNEKSSSNNEHDKNVVCVFESALAQAEDDQDVQAATTAKEEMAEDLAEFDENIPIIEEQKTEQTKQEKEIQSIVEQLSPIERYAMKFVEDTGANWAAVQIKAVEMEIEEQKRKWEEKRLAHNYQNEQEKEQMEKDDEECLTYSRKDAMNKVWISNNTMKQMPMWCPPTPPQDGNDIYTDYSLSFLYDTQNVMNDSQLPAVYVRKDCKRMRTDDNFFMDGRRSLKMRKDDGYNPPRSLFDRPSPAIAKMRKDLKLQRTRGLIRSMPMVNIKQHIPIKPLTEPEGMAEWLIFEDRAILNVIQSLQGLPLNLMIISPGHTPNWDLVADIVNQTSRTYRSPKQCRWRYEAVIVPREEGKLIDSPKKQKKNKNLLKTVMKNTRTPRTSQLYQNDNNNSFIRLTKLKFDAVKTAMTKKQPQLKKYVGTTAHNQKHLSVLHEIGIVNYDSPPSPMDIAHRCYERLVQDRSLAQQKMEHQVKIQTTKLTLMADQLPSSLQMQQQTASIPSPQSSQMTPLQQATIVVQPSGSCPQGVVTTPTSQPQAAQQSITALMHSSPLQTQRIQTQTINLTPSQNSSQQQQLMKAIVASPGGGHQQATLLTGIIQQLNPQQIQNSQSNLIQTSSVSVVLASPPSTVTSVQPQIVSIQPTVSMAASTSIVTQPGGSLVQAINSQGQNQVVSVSQLAIGSTSLTTQASPVGTQAQVRQRSVSKEVVFQHRPGSQTPTVISLSGLSGQGLTNLQNATLRFTSNFSPPNFRAAATDKQQLVTQGAKRFELVTTGTPQFHIYGQQQVRQKIRFLHAGQLTQAGATNQTTLVPSSGVGQTVQVQSGQKITVATISGSNTSQPQAQASQVITAAEGVDSTASGIGNVTVQGGPQQRAQFIKQIGTAQAIGQNSNQKLVMVKHELPQQYKTGQLQLTTQTQLGYTPAGNLQLQQASGSTSGQQQITTLIKTSSNSGITTVAGAGQIGMKLTPVRASIGQTQTVRQVAIPQAMTMNIQGPRKTVPKVTRIAQVAARGGLLFQQKDEGGKVTLQEVKPIKTQNQIFLSNPSSVIPVTVSQSSNSRGETLQFVSPTTRGIPTSNIRFQQAMQKMLASNENPSTIALSQVIGQRRLQAVTVQKPQSNIQQQIAIDGNVNPTSTQQQLQTSSSPSQQTTSQPQHSP</sequence>
<dbReference type="CDD" id="cd18003">
    <property type="entry name" value="DEXQc_SRCAP"/>
    <property type="match status" value="1"/>
</dbReference>
<dbReference type="GO" id="GO:0140096">
    <property type="term" value="F:catalytic activity, acting on a protein"/>
    <property type="evidence" value="ECO:0007669"/>
    <property type="project" value="UniProtKB-ARBA"/>
</dbReference>
<evidence type="ECO:0000256" key="3">
    <source>
        <dbReference type="ARBA" id="ARBA00022553"/>
    </source>
</evidence>
<feature type="compositionally biased region" description="Basic and acidic residues" evidence="14">
    <location>
        <begin position="483"/>
        <end position="493"/>
    </location>
</feature>
<keyword evidence="8" id="KW-0156">Chromatin regulator</keyword>
<dbReference type="STRING" id="568069.A0A1J1J4I9"/>
<reference evidence="19 20" key="1">
    <citation type="submission" date="2015-04" db="EMBL/GenBank/DDBJ databases">
        <authorList>
            <person name="Syromyatnikov M.Y."/>
            <person name="Popov V.N."/>
        </authorList>
    </citation>
    <scope>NUCLEOTIDE SEQUENCE [LARGE SCALE GENOMIC DNA]</scope>
</reference>
<dbReference type="GO" id="GO:0003677">
    <property type="term" value="F:DNA binding"/>
    <property type="evidence" value="ECO:0007669"/>
    <property type="project" value="UniProtKB-KW"/>
</dbReference>
<feature type="compositionally biased region" description="Acidic residues" evidence="14">
    <location>
        <begin position="620"/>
        <end position="643"/>
    </location>
</feature>
<feature type="region of interest" description="Disordered" evidence="14">
    <location>
        <begin position="548"/>
        <end position="589"/>
    </location>
</feature>
<keyword evidence="5" id="KW-0378">Hydrolase</keyword>
<dbReference type="FunFam" id="3.40.50.300:FF:000529">
    <property type="entry name" value="helicase SRCAP isoform X1"/>
    <property type="match status" value="1"/>
</dbReference>
<dbReference type="FunFam" id="1.20.120.850:FF:000012">
    <property type="entry name" value="protein PHOTOPERIOD-INDEPENDENT EARLY FLOWERING 1 isoform X3"/>
    <property type="match status" value="1"/>
</dbReference>
<feature type="region of interest" description="Disordered" evidence="14">
    <location>
        <begin position="611"/>
        <end position="645"/>
    </location>
</feature>
<evidence type="ECO:0000313" key="19">
    <source>
        <dbReference type="EMBL" id="CRL07325.1"/>
    </source>
</evidence>
<dbReference type="InterPro" id="IPR049730">
    <property type="entry name" value="SNF2/RAD54-like_C"/>
</dbReference>
<dbReference type="GO" id="GO:0016887">
    <property type="term" value="F:ATP hydrolysis activity"/>
    <property type="evidence" value="ECO:0007669"/>
    <property type="project" value="TreeGrafter"/>
</dbReference>
<evidence type="ECO:0000256" key="5">
    <source>
        <dbReference type="ARBA" id="ARBA00022801"/>
    </source>
</evidence>
<protein>
    <submittedName>
        <fullName evidence="19">CLUMA_CG020304, isoform A</fullName>
    </submittedName>
</protein>
<feature type="domain" description="HSA" evidence="18">
    <location>
        <begin position="339"/>
        <end position="411"/>
    </location>
</feature>
<feature type="region of interest" description="Disordered" evidence="14">
    <location>
        <begin position="2735"/>
        <end position="2762"/>
    </location>
</feature>
<dbReference type="Gene3D" id="1.20.120.850">
    <property type="entry name" value="SWI2/SNF2 ATPases, N-terminal domain"/>
    <property type="match status" value="1"/>
</dbReference>
<organism evidence="19 20">
    <name type="scientific">Clunio marinus</name>
    <dbReference type="NCBI Taxonomy" id="568069"/>
    <lineage>
        <taxon>Eukaryota</taxon>
        <taxon>Metazoa</taxon>
        <taxon>Ecdysozoa</taxon>
        <taxon>Arthropoda</taxon>
        <taxon>Hexapoda</taxon>
        <taxon>Insecta</taxon>
        <taxon>Pterygota</taxon>
        <taxon>Neoptera</taxon>
        <taxon>Endopterygota</taxon>
        <taxon>Diptera</taxon>
        <taxon>Nematocera</taxon>
        <taxon>Chironomoidea</taxon>
        <taxon>Chironomidae</taxon>
        <taxon>Clunio</taxon>
    </lineage>
</organism>
<dbReference type="GO" id="GO:0042393">
    <property type="term" value="F:histone binding"/>
    <property type="evidence" value="ECO:0007669"/>
    <property type="project" value="TreeGrafter"/>
</dbReference>
<dbReference type="InterPro" id="IPR000330">
    <property type="entry name" value="SNF2_N"/>
</dbReference>
<dbReference type="PROSITE" id="PS51204">
    <property type="entry name" value="HSA"/>
    <property type="match status" value="1"/>
</dbReference>
<evidence type="ECO:0000313" key="20">
    <source>
        <dbReference type="Proteomes" id="UP000183832"/>
    </source>
</evidence>
<dbReference type="InterPro" id="IPR027417">
    <property type="entry name" value="P-loop_NTPase"/>
</dbReference>
<keyword evidence="6" id="KW-0347">Helicase</keyword>
<dbReference type="Pfam" id="PF00176">
    <property type="entry name" value="SNF2-rel_dom"/>
    <property type="match status" value="1"/>
</dbReference>
<dbReference type="InterPro" id="IPR014001">
    <property type="entry name" value="Helicase_ATP-bd"/>
</dbReference>
<dbReference type="GO" id="GO:0010468">
    <property type="term" value="P:regulation of gene expression"/>
    <property type="evidence" value="ECO:0007669"/>
    <property type="project" value="UniProtKB-ARBA"/>
</dbReference>
<feature type="compositionally biased region" description="Acidic residues" evidence="14">
    <location>
        <begin position="556"/>
        <end position="574"/>
    </location>
</feature>
<evidence type="ECO:0000256" key="6">
    <source>
        <dbReference type="ARBA" id="ARBA00022806"/>
    </source>
</evidence>
<feature type="coiled-coil region" evidence="13">
    <location>
        <begin position="1637"/>
        <end position="1681"/>
    </location>
</feature>
<evidence type="ECO:0000256" key="11">
    <source>
        <dbReference type="ARBA" id="ARBA00023163"/>
    </source>
</evidence>
<dbReference type="InterPro" id="IPR001650">
    <property type="entry name" value="Helicase_C-like"/>
</dbReference>
<proteinExistence type="inferred from homology"/>
<feature type="compositionally biased region" description="Low complexity" evidence="14">
    <location>
        <begin position="2737"/>
        <end position="2762"/>
    </location>
</feature>
<evidence type="ECO:0000259" key="17">
    <source>
        <dbReference type="PROSITE" id="PS51194"/>
    </source>
</evidence>
<dbReference type="OrthoDB" id="372624at2759"/>
<dbReference type="SMART" id="SM00490">
    <property type="entry name" value="HELICc"/>
    <property type="match status" value="1"/>
</dbReference>
<dbReference type="GO" id="GO:0004386">
    <property type="term" value="F:helicase activity"/>
    <property type="evidence" value="ECO:0007669"/>
    <property type="project" value="UniProtKB-KW"/>
</dbReference>
<dbReference type="InterPro" id="IPR001005">
    <property type="entry name" value="SANT/Myb"/>
</dbReference>
<keyword evidence="10" id="KW-0238">DNA-binding</keyword>
<dbReference type="Gene3D" id="3.40.50.10810">
    <property type="entry name" value="Tandem AAA-ATPase domain"/>
    <property type="match status" value="1"/>
</dbReference>
<dbReference type="SMART" id="SM00487">
    <property type="entry name" value="DEXDc"/>
    <property type="match status" value="1"/>
</dbReference>
<dbReference type="GO" id="GO:0006338">
    <property type="term" value="P:chromatin remodeling"/>
    <property type="evidence" value="ECO:0007669"/>
    <property type="project" value="UniProtKB-ARBA"/>
</dbReference>
<keyword evidence="20" id="KW-1185">Reference proteome</keyword>
<keyword evidence="4" id="KW-0547">Nucleotide-binding</keyword>
<keyword evidence="7" id="KW-0067">ATP-binding</keyword>
<dbReference type="GO" id="GO:0000812">
    <property type="term" value="C:Swr1 complex"/>
    <property type="evidence" value="ECO:0007669"/>
    <property type="project" value="TreeGrafter"/>
</dbReference>
<evidence type="ECO:0000259" key="18">
    <source>
        <dbReference type="PROSITE" id="PS51204"/>
    </source>
</evidence>
<dbReference type="SMART" id="SM00573">
    <property type="entry name" value="HSA"/>
    <property type="match status" value="1"/>
</dbReference>
<dbReference type="EMBL" id="CVRI01000070">
    <property type="protein sequence ID" value="CRL07325.1"/>
    <property type="molecule type" value="Genomic_DNA"/>
</dbReference>
<keyword evidence="3" id="KW-0597">Phosphoprotein</keyword>
<evidence type="ECO:0000256" key="9">
    <source>
        <dbReference type="ARBA" id="ARBA00023015"/>
    </source>
</evidence>
<evidence type="ECO:0000256" key="13">
    <source>
        <dbReference type="SAM" id="Coils"/>
    </source>
</evidence>
<dbReference type="PROSITE" id="PS50090">
    <property type="entry name" value="MYB_LIKE"/>
    <property type="match status" value="1"/>
</dbReference>